<proteinExistence type="predicted"/>
<reference evidence="3" key="1">
    <citation type="journal article" date="2021" name="PeerJ">
        <title>Extensive microbial diversity within the chicken gut microbiome revealed by metagenomics and culture.</title>
        <authorList>
            <person name="Gilroy R."/>
            <person name="Ravi A."/>
            <person name="Getino M."/>
            <person name="Pursley I."/>
            <person name="Horton D.L."/>
            <person name="Alikhan N.F."/>
            <person name="Baker D."/>
            <person name="Gharbi K."/>
            <person name="Hall N."/>
            <person name="Watson M."/>
            <person name="Adriaenssens E.M."/>
            <person name="Foster-Nyarko E."/>
            <person name="Jarju S."/>
            <person name="Secka A."/>
            <person name="Antonio M."/>
            <person name="Oren A."/>
            <person name="Chaudhuri R.R."/>
            <person name="La Ragione R."/>
            <person name="Hildebrand F."/>
            <person name="Pallen M.J."/>
        </authorList>
    </citation>
    <scope>NUCLEOTIDE SEQUENCE</scope>
    <source>
        <strain evidence="3">CHK124-7917</strain>
    </source>
</reference>
<keyword evidence="2" id="KW-0472">Membrane</keyword>
<feature type="region of interest" description="Disordered" evidence="1">
    <location>
        <begin position="1"/>
        <end position="73"/>
    </location>
</feature>
<accession>A0A921GH55</accession>
<dbReference type="Proteomes" id="UP000697330">
    <property type="component" value="Unassembled WGS sequence"/>
</dbReference>
<feature type="compositionally biased region" description="Basic and acidic residues" evidence="1">
    <location>
        <begin position="1"/>
        <end position="10"/>
    </location>
</feature>
<reference evidence="3" key="2">
    <citation type="submission" date="2021-09" db="EMBL/GenBank/DDBJ databases">
        <authorList>
            <person name="Gilroy R."/>
        </authorList>
    </citation>
    <scope>NUCLEOTIDE SEQUENCE</scope>
    <source>
        <strain evidence="3">CHK124-7917</strain>
    </source>
</reference>
<feature type="compositionally biased region" description="Low complexity" evidence="1">
    <location>
        <begin position="12"/>
        <end position="22"/>
    </location>
</feature>
<evidence type="ECO:0000313" key="4">
    <source>
        <dbReference type="Proteomes" id="UP000697330"/>
    </source>
</evidence>
<dbReference type="EMBL" id="DYWQ01000166">
    <property type="protein sequence ID" value="HJF46257.1"/>
    <property type="molecule type" value="Genomic_DNA"/>
</dbReference>
<dbReference type="AlphaFoldDB" id="A0A921GH55"/>
<feature type="region of interest" description="Disordered" evidence="1">
    <location>
        <begin position="361"/>
        <end position="385"/>
    </location>
</feature>
<evidence type="ECO:0008006" key="5">
    <source>
        <dbReference type="Google" id="ProtNLM"/>
    </source>
</evidence>
<evidence type="ECO:0000256" key="2">
    <source>
        <dbReference type="SAM" id="Phobius"/>
    </source>
</evidence>
<feature type="transmembrane region" description="Helical" evidence="2">
    <location>
        <begin position="90"/>
        <end position="109"/>
    </location>
</feature>
<evidence type="ECO:0000256" key="1">
    <source>
        <dbReference type="SAM" id="MobiDB-lite"/>
    </source>
</evidence>
<protein>
    <recommendedName>
        <fullName evidence="5">Peptidase C39-like domain-containing protein</fullName>
    </recommendedName>
</protein>
<dbReference type="RefSeq" id="WP_274959791.1">
    <property type="nucleotide sequence ID" value="NZ_DYWQ01000166.1"/>
</dbReference>
<sequence>MTRTDRDRRPRSGGSSMNGSSRQYSGAGDSRARVPSQTAYHGPTGTRSRGSGMRGPGHRGRGGRGGYPLRSRSINFQGGRNRVLGIDRQLLILGALAVVLLVLVIVGVSSCVRGCSSDPAQSANPVDSRVAAGVSEELTQQFATELNRDEKLAGIAATADRYADTGLLELALSVPEAIDFVAAYPDAEKTAQPYGDTVTQGEAPQLWCWDARWGNVDYAGRALAITGSGPTALSMAYMGLTGNNDKSPADLAQQASEANDATGDSAMAASFLESSAEGLGLSYRSYTSNADNLSQALDAGTYVLLETKAGSITSTAHWILLVSENEDGSITVYDPTSPDVSAHPWAAATLAASTDTIHALSLPKSDDDADSENGTAEDAATTTNE</sequence>
<comment type="caution">
    <text evidence="3">The sequence shown here is derived from an EMBL/GenBank/DDBJ whole genome shotgun (WGS) entry which is preliminary data.</text>
</comment>
<organism evidence="3 4">
    <name type="scientific">Thermophilibacter provencensis</name>
    <dbReference type="NCBI Taxonomy" id="1852386"/>
    <lineage>
        <taxon>Bacteria</taxon>
        <taxon>Bacillati</taxon>
        <taxon>Actinomycetota</taxon>
        <taxon>Coriobacteriia</taxon>
        <taxon>Coriobacteriales</taxon>
        <taxon>Atopobiaceae</taxon>
        <taxon>Thermophilibacter</taxon>
    </lineage>
</organism>
<gene>
    <name evidence="3" type="ORF">K8U72_10860</name>
</gene>
<name>A0A921GH55_9ACTN</name>
<keyword evidence="2" id="KW-0812">Transmembrane</keyword>
<evidence type="ECO:0000313" key="3">
    <source>
        <dbReference type="EMBL" id="HJF46257.1"/>
    </source>
</evidence>
<feature type="compositionally biased region" description="Low complexity" evidence="1">
    <location>
        <begin position="41"/>
        <end position="51"/>
    </location>
</feature>
<keyword evidence="2" id="KW-1133">Transmembrane helix</keyword>